<gene>
    <name evidence="2" type="ORF">H5410_010864</name>
</gene>
<evidence type="ECO:0000313" key="3">
    <source>
        <dbReference type="Proteomes" id="UP000824120"/>
    </source>
</evidence>
<accession>A0A9J6ALZ9</accession>
<reference evidence="2 3" key="1">
    <citation type="submission" date="2020-09" db="EMBL/GenBank/DDBJ databases">
        <title>De no assembly of potato wild relative species, Solanum commersonii.</title>
        <authorList>
            <person name="Cho K."/>
        </authorList>
    </citation>
    <scope>NUCLEOTIDE SEQUENCE [LARGE SCALE GENOMIC DNA]</scope>
    <source>
        <strain evidence="2">LZ3.2</strain>
        <tissue evidence="2">Leaf</tissue>
    </source>
</reference>
<feature type="region of interest" description="Disordered" evidence="1">
    <location>
        <begin position="1"/>
        <end position="34"/>
    </location>
</feature>
<dbReference type="Proteomes" id="UP000824120">
    <property type="component" value="Chromosome 2"/>
</dbReference>
<evidence type="ECO:0000256" key="1">
    <source>
        <dbReference type="SAM" id="MobiDB-lite"/>
    </source>
</evidence>
<keyword evidence="3" id="KW-1185">Reference proteome</keyword>
<protein>
    <submittedName>
        <fullName evidence="2">Uncharacterized protein</fullName>
    </submittedName>
</protein>
<dbReference type="AlphaFoldDB" id="A0A9J6ALZ9"/>
<comment type="caution">
    <text evidence="2">The sequence shown here is derived from an EMBL/GenBank/DDBJ whole genome shotgun (WGS) entry which is preliminary data.</text>
</comment>
<dbReference type="EMBL" id="JACXVP010000002">
    <property type="protein sequence ID" value="KAG5625646.1"/>
    <property type="molecule type" value="Genomic_DNA"/>
</dbReference>
<proteinExistence type="predicted"/>
<sequence>MSNKLERTPFQRDTSTRKKKDLSRRREEEEEEDSNKIYRISIYILEAKKSELRNLIESLKSHCNIFIINQGILCAFLWQIPKGHVP</sequence>
<name>A0A9J6ALZ9_SOLCO</name>
<organism evidence="2 3">
    <name type="scientific">Solanum commersonii</name>
    <name type="common">Commerson's wild potato</name>
    <name type="synonym">Commerson's nightshade</name>
    <dbReference type="NCBI Taxonomy" id="4109"/>
    <lineage>
        <taxon>Eukaryota</taxon>
        <taxon>Viridiplantae</taxon>
        <taxon>Streptophyta</taxon>
        <taxon>Embryophyta</taxon>
        <taxon>Tracheophyta</taxon>
        <taxon>Spermatophyta</taxon>
        <taxon>Magnoliopsida</taxon>
        <taxon>eudicotyledons</taxon>
        <taxon>Gunneridae</taxon>
        <taxon>Pentapetalae</taxon>
        <taxon>asterids</taxon>
        <taxon>lamiids</taxon>
        <taxon>Solanales</taxon>
        <taxon>Solanaceae</taxon>
        <taxon>Solanoideae</taxon>
        <taxon>Solaneae</taxon>
        <taxon>Solanum</taxon>
    </lineage>
</organism>
<feature type="compositionally biased region" description="Basic and acidic residues" evidence="1">
    <location>
        <begin position="1"/>
        <end position="16"/>
    </location>
</feature>
<evidence type="ECO:0000313" key="2">
    <source>
        <dbReference type="EMBL" id="KAG5625646.1"/>
    </source>
</evidence>